<dbReference type="AlphaFoldDB" id="A0A1I3XQA7"/>
<dbReference type="STRING" id="52560.SAMN04488082_11732"/>
<dbReference type="InterPro" id="IPR025350">
    <property type="entry name" value="DUF4254"/>
</dbReference>
<gene>
    <name evidence="2" type="ORF">SAMN04488082_11732</name>
</gene>
<protein>
    <recommendedName>
        <fullName evidence="4">DUF4254 domain-containing protein</fullName>
    </recommendedName>
</protein>
<evidence type="ECO:0000313" key="3">
    <source>
        <dbReference type="Proteomes" id="UP000198635"/>
    </source>
</evidence>
<reference evidence="3" key="1">
    <citation type="submission" date="2016-10" db="EMBL/GenBank/DDBJ databases">
        <authorList>
            <person name="Varghese N."/>
            <person name="Submissions S."/>
        </authorList>
    </citation>
    <scope>NUCLEOTIDE SEQUENCE [LARGE SCALE GENOMIC DNA]</scope>
    <source>
        <strain evidence="3">DSM 5918</strain>
    </source>
</reference>
<dbReference type="EMBL" id="FORX01000017">
    <property type="protein sequence ID" value="SFK21708.1"/>
    <property type="molecule type" value="Genomic_DNA"/>
</dbReference>
<evidence type="ECO:0000313" key="2">
    <source>
        <dbReference type="EMBL" id="SFK21708.1"/>
    </source>
</evidence>
<sequence length="217" mass="24724">MQPMDPRTLKDLLRQAWTAQLASVALWHEEDAPADLPARPGDGLVELVLRQHLKNFLLWHVEDRARRKDVDDSVITGCKREIDGLNQQRNDLMEQVDAWLVRVVAAFTAQKDLPEESRRFNTETLGAALDRLSILSLKIFHMREQTAREDVDAGHLASCRDKLTLLEAQHRDLSRSILELIDDYAQGVKSPKVYFQCKMYNDPALNPELYAAKPVAG</sequence>
<keyword evidence="1" id="KW-0175">Coiled coil</keyword>
<feature type="coiled-coil region" evidence="1">
    <location>
        <begin position="75"/>
        <end position="102"/>
    </location>
</feature>
<dbReference type="RefSeq" id="WP_092377502.1">
    <property type="nucleotide sequence ID" value="NZ_FORX01000017.1"/>
</dbReference>
<keyword evidence="3" id="KW-1185">Reference proteome</keyword>
<dbReference type="Proteomes" id="UP000198635">
    <property type="component" value="Unassembled WGS sequence"/>
</dbReference>
<organism evidence="2 3">
    <name type="scientific">Desulfomicrobium apsheronum</name>
    <dbReference type="NCBI Taxonomy" id="52560"/>
    <lineage>
        <taxon>Bacteria</taxon>
        <taxon>Pseudomonadati</taxon>
        <taxon>Thermodesulfobacteriota</taxon>
        <taxon>Desulfovibrionia</taxon>
        <taxon>Desulfovibrionales</taxon>
        <taxon>Desulfomicrobiaceae</taxon>
        <taxon>Desulfomicrobium</taxon>
    </lineage>
</organism>
<name>A0A1I3XQA7_9BACT</name>
<evidence type="ECO:0000256" key="1">
    <source>
        <dbReference type="SAM" id="Coils"/>
    </source>
</evidence>
<dbReference type="OrthoDB" id="9805817at2"/>
<evidence type="ECO:0008006" key="4">
    <source>
        <dbReference type="Google" id="ProtNLM"/>
    </source>
</evidence>
<dbReference type="Pfam" id="PF14063">
    <property type="entry name" value="DUF4254"/>
    <property type="match status" value="1"/>
</dbReference>
<accession>A0A1I3XQA7</accession>
<proteinExistence type="predicted"/>